<dbReference type="AlphaFoldDB" id="H6RQ01"/>
<keyword evidence="4" id="KW-1185">Reference proteome</keyword>
<name>H6RQ01_BLASD</name>
<protein>
    <submittedName>
        <fullName evidence="3">Tyrosine phosphatase</fullName>
        <ecNumber evidence="3">3.1.3.48</ecNumber>
    </submittedName>
</protein>
<dbReference type="HOGENOM" id="CLU_071415_3_3_11"/>
<reference evidence="4" key="2">
    <citation type="submission" date="2012-02" db="EMBL/GenBank/DDBJ databases">
        <title>Complete genome sequence of Blastococcus saxobsidens strain DD2.</title>
        <authorList>
            <person name="Genoscope."/>
        </authorList>
    </citation>
    <scope>NUCLEOTIDE SEQUENCE [LARGE SCALE GENOMIC DNA]</scope>
    <source>
        <strain evidence="4">DD2</strain>
    </source>
</reference>
<dbReference type="KEGG" id="bsd:BLASA_1853"/>
<dbReference type="InterPro" id="IPR023485">
    <property type="entry name" value="Ptyr_pPase"/>
</dbReference>
<dbReference type="GO" id="GO:0046685">
    <property type="term" value="P:response to arsenic-containing substance"/>
    <property type="evidence" value="ECO:0007669"/>
    <property type="project" value="UniProtKB-KW"/>
</dbReference>
<dbReference type="OrthoDB" id="9799372at2"/>
<dbReference type="eggNOG" id="COG0394">
    <property type="taxonomic scope" value="Bacteria"/>
</dbReference>
<dbReference type="SUPFAM" id="SSF52788">
    <property type="entry name" value="Phosphotyrosine protein phosphatases I"/>
    <property type="match status" value="1"/>
</dbReference>
<dbReference type="STRING" id="1146883.BLASA_1853"/>
<dbReference type="Gene3D" id="3.40.50.2300">
    <property type="match status" value="1"/>
</dbReference>
<keyword evidence="1" id="KW-0059">Arsenical resistance</keyword>
<sequence>MSAPQVLFVCVKNAGKSQMAAGLMRAAAGDSLEVASAGTRPGDAVNRLSAQSLLEAGVDITDSQPRPITANLIAAADVVVTLGGEARIDPDLVTAAAELRPETRFETWVTDEPSDRGIDGIERMRLVRDDIAARVADLRDRLLAASAS</sequence>
<dbReference type="RefSeq" id="WP_014375653.1">
    <property type="nucleotide sequence ID" value="NC_016943.1"/>
</dbReference>
<dbReference type="PANTHER" id="PTHR43428:SF1">
    <property type="entry name" value="ARSENATE REDUCTASE"/>
    <property type="match status" value="1"/>
</dbReference>
<evidence type="ECO:0000256" key="1">
    <source>
        <dbReference type="ARBA" id="ARBA00022849"/>
    </source>
</evidence>
<proteinExistence type="predicted"/>
<keyword evidence="3" id="KW-0378">Hydrolase</keyword>
<evidence type="ECO:0000259" key="2">
    <source>
        <dbReference type="SMART" id="SM00226"/>
    </source>
</evidence>
<dbReference type="GO" id="GO:0004725">
    <property type="term" value="F:protein tyrosine phosphatase activity"/>
    <property type="evidence" value="ECO:0007669"/>
    <property type="project" value="UniProtKB-EC"/>
</dbReference>
<organism evidence="3 4">
    <name type="scientific">Blastococcus saxobsidens (strain DD2)</name>
    <dbReference type="NCBI Taxonomy" id="1146883"/>
    <lineage>
        <taxon>Bacteria</taxon>
        <taxon>Bacillati</taxon>
        <taxon>Actinomycetota</taxon>
        <taxon>Actinomycetes</taxon>
        <taxon>Geodermatophilales</taxon>
        <taxon>Geodermatophilaceae</taxon>
        <taxon>Blastococcus</taxon>
    </lineage>
</organism>
<dbReference type="PANTHER" id="PTHR43428">
    <property type="entry name" value="ARSENATE REDUCTASE"/>
    <property type="match status" value="1"/>
</dbReference>
<dbReference type="EC" id="3.1.3.48" evidence="3"/>
<reference evidence="3 4" key="1">
    <citation type="journal article" date="2012" name="J. Bacteriol.">
        <title>Genome Sequence of Blastococcus saxobsidens DD2, a Stone-Inhabiting Bacterium.</title>
        <authorList>
            <person name="Chouaia B."/>
            <person name="Crotti E."/>
            <person name="Brusetti L."/>
            <person name="Daffonchio D."/>
            <person name="Essoussi I."/>
            <person name="Nouioui I."/>
            <person name="Sbissi I."/>
            <person name="Ghodhbane-Gtari F."/>
            <person name="Gtari M."/>
            <person name="Vacherie B."/>
            <person name="Barbe V."/>
            <person name="Medigue C."/>
            <person name="Gury J."/>
            <person name="Pujic P."/>
            <person name="Normand P."/>
        </authorList>
    </citation>
    <scope>NUCLEOTIDE SEQUENCE [LARGE SCALE GENOMIC DNA]</scope>
    <source>
        <strain evidence="3 4">DD2</strain>
    </source>
</reference>
<dbReference type="InterPro" id="IPR036196">
    <property type="entry name" value="Ptyr_pPase_sf"/>
</dbReference>
<dbReference type="EMBL" id="FO117623">
    <property type="protein sequence ID" value="CCG02770.1"/>
    <property type="molecule type" value="Genomic_DNA"/>
</dbReference>
<dbReference type="Proteomes" id="UP000007517">
    <property type="component" value="Chromosome"/>
</dbReference>
<evidence type="ECO:0000313" key="3">
    <source>
        <dbReference type="EMBL" id="CCG02770.1"/>
    </source>
</evidence>
<gene>
    <name evidence="3" type="ordered locus">BLASA_1853</name>
</gene>
<feature type="domain" description="Phosphotyrosine protein phosphatase I" evidence="2">
    <location>
        <begin position="4"/>
        <end position="141"/>
    </location>
</feature>
<dbReference type="Pfam" id="PF01451">
    <property type="entry name" value="LMWPc"/>
    <property type="match status" value="1"/>
</dbReference>
<evidence type="ECO:0000313" key="4">
    <source>
        <dbReference type="Proteomes" id="UP000007517"/>
    </source>
</evidence>
<dbReference type="SMART" id="SM00226">
    <property type="entry name" value="LMWPc"/>
    <property type="match status" value="1"/>
</dbReference>
<accession>H6RQ01</accession>